<evidence type="ECO:0000259" key="1">
    <source>
        <dbReference type="Pfam" id="PF23544"/>
    </source>
</evidence>
<reference evidence="2 3" key="1">
    <citation type="journal article" date="2016" name="Front. Microbiol.">
        <title>Genomic Insight into the Host-Endosymbiont Relationship of Endozoicomonas montiporae CL-33(T) with its Coral Host.</title>
        <authorList>
            <person name="Ding J.-Y."/>
            <person name="Shiu J.-H."/>
            <person name="Chen W.-M."/>
            <person name="Chiang Y.-R."/>
            <person name="Tang S.-L."/>
        </authorList>
    </citation>
    <scope>NUCLEOTIDE SEQUENCE [LARGE SCALE GENOMIC DNA]</scope>
    <source>
        <strain evidence="2 3">CL-33</strain>
    </source>
</reference>
<dbReference type="RefSeq" id="WP_330217121.1">
    <property type="nucleotide sequence ID" value="NZ_CP013251.1"/>
</dbReference>
<gene>
    <name evidence="2" type="ORF">EZMO1_3988</name>
</gene>
<dbReference type="STRING" id="570277.EZMO1_3988"/>
<dbReference type="EMBL" id="CP013251">
    <property type="protein sequence ID" value="AMO57927.1"/>
    <property type="molecule type" value="Genomic_DNA"/>
</dbReference>
<proteinExistence type="predicted"/>
<dbReference type="PATRIC" id="fig|570277.3.peg.4294"/>
<protein>
    <recommendedName>
        <fullName evidence="1">AtuA-like ferredoxin-fold domain-containing protein</fullName>
    </recommendedName>
</protein>
<feature type="domain" description="AtuA-like ferredoxin-fold" evidence="1">
    <location>
        <begin position="17"/>
        <end position="117"/>
    </location>
</feature>
<dbReference type="Proteomes" id="UP000071065">
    <property type="component" value="Chromosome"/>
</dbReference>
<dbReference type="Pfam" id="PF23544">
    <property type="entry name" value="AtuA_ferredoxin"/>
    <property type="match status" value="1"/>
</dbReference>
<dbReference type="AlphaFoldDB" id="A0A142BGQ1"/>
<organism evidence="2 3">
    <name type="scientific">Endozoicomonas montiporae CL-33</name>
    <dbReference type="NCBI Taxonomy" id="570277"/>
    <lineage>
        <taxon>Bacteria</taxon>
        <taxon>Pseudomonadati</taxon>
        <taxon>Pseudomonadota</taxon>
        <taxon>Gammaproteobacteria</taxon>
        <taxon>Oceanospirillales</taxon>
        <taxon>Endozoicomonadaceae</taxon>
        <taxon>Endozoicomonas</taxon>
    </lineage>
</organism>
<accession>A0A142BGQ1</accession>
<dbReference type="InterPro" id="IPR056362">
    <property type="entry name" value="AtuA-like_ferredoxin_dom"/>
</dbReference>
<dbReference type="PANTHER" id="PTHR47708">
    <property type="match status" value="1"/>
</dbReference>
<dbReference type="PANTHER" id="PTHR47708:SF2">
    <property type="entry name" value="SI:CH73-132F6.5"/>
    <property type="match status" value="1"/>
</dbReference>
<evidence type="ECO:0000313" key="2">
    <source>
        <dbReference type="EMBL" id="AMO57927.1"/>
    </source>
</evidence>
<evidence type="ECO:0000313" key="3">
    <source>
        <dbReference type="Proteomes" id="UP000071065"/>
    </source>
</evidence>
<sequence>MNHPVPELSDEETNFSVPLVKLALARSGDKGDQCNIGVIARDKRYLPYIEAALTTDRLKTYFAHLLTPRSDIHRYQLPGMNSLNIVMTHSLGGGGMASLRIDPQGKAIAQQLLSMPVTVSKKLFEQVSGGSQ</sequence>
<name>A0A142BGQ1_9GAMM</name>
<dbReference type="KEGG" id="emp:EZMO1_3988"/>